<reference evidence="2" key="2">
    <citation type="journal article" date="2021" name="Genome Biol. Evol.">
        <title>Developing a high-quality reference genome for a parasitic bivalve with doubly uniparental inheritance (Bivalvia: Unionida).</title>
        <authorList>
            <person name="Smith C.H."/>
        </authorList>
    </citation>
    <scope>NUCLEOTIDE SEQUENCE</scope>
    <source>
        <strain evidence="2">CHS0354</strain>
        <tissue evidence="2">Mantle</tissue>
    </source>
</reference>
<gene>
    <name evidence="2" type="ORF">CHS0354_024317</name>
</gene>
<comment type="caution">
    <text evidence="2">The sequence shown here is derived from an EMBL/GenBank/DDBJ whole genome shotgun (WGS) entry which is preliminary data.</text>
</comment>
<evidence type="ECO:0000313" key="2">
    <source>
        <dbReference type="EMBL" id="KAK3576703.1"/>
    </source>
</evidence>
<protein>
    <submittedName>
        <fullName evidence="2">Uncharacterized protein</fullName>
    </submittedName>
</protein>
<proteinExistence type="predicted"/>
<feature type="signal peptide" evidence="1">
    <location>
        <begin position="1"/>
        <end position="20"/>
    </location>
</feature>
<evidence type="ECO:0000256" key="1">
    <source>
        <dbReference type="SAM" id="SignalP"/>
    </source>
</evidence>
<dbReference type="AlphaFoldDB" id="A0AAE0VFH1"/>
<reference evidence="2" key="1">
    <citation type="journal article" date="2021" name="Genome Biol. Evol.">
        <title>A High-Quality Reference Genome for a Parasitic Bivalve with Doubly Uniparental Inheritance (Bivalvia: Unionida).</title>
        <authorList>
            <person name="Smith C.H."/>
        </authorList>
    </citation>
    <scope>NUCLEOTIDE SEQUENCE</scope>
    <source>
        <strain evidence="2">CHS0354</strain>
    </source>
</reference>
<keyword evidence="3" id="KW-1185">Reference proteome</keyword>
<feature type="chain" id="PRO_5041991768" evidence="1">
    <location>
        <begin position="21"/>
        <end position="212"/>
    </location>
</feature>
<dbReference type="EMBL" id="JAEAOA010001440">
    <property type="protein sequence ID" value="KAK3576703.1"/>
    <property type="molecule type" value="Genomic_DNA"/>
</dbReference>
<dbReference type="Proteomes" id="UP001195483">
    <property type="component" value="Unassembled WGS sequence"/>
</dbReference>
<sequence>MAFYLHIGIYLLVLPAAIVGLPSQDINIDHNILEAEPEAKLLSRLLEAQRQKMVAPEAADMEKKEGKETVEKIDVDKTKIDITVGNELVERHIQDCKKRYEIIVMNHGDRHQKPKTCYLRFMDDTLYASACLGRTDMPNEAFTMTNEVVDKDFLSDDGPDSVCRHIPMYNTKVVEQEETSSKRGLNVSKKWCTSCAFECNGWWNCPFVCRSC</sequence>
<name>A0AAE0VFH1_9BIVA</name>
<keyword evidence="1" id="KW-0732">Signal</keyword>
<evidence type="ECO:0000313" key="3">
    <source>
        <dbReference type="Proteomes" id="UP001195483"/>
    </source>
</evidence>
<organism evidence="2 3">
    <name type="scientific">Potamilus streckersoni</name>
    <dbReference type="NCBI Taxonomy" id="2493646"/>
    <lineage>
        <taxon>Eukaryota</taxon>
        <taxon>Metazoa</taxon>
        <taxon>Spiralia</taxon>
        <taxon>Lophotrochozoa</taxon>
        <taxon>Mollusca</taxon>
        <taxon>Bivalvia</taxon>
        <taxon>Autobranchia</taxon>
        <taxon>Heteroconchia</taxon>
        <taxon>Palaeoheterodonta</taxon>
        <taxon>Unionida</taxon>
        <taxon>Unionoidea</taxon>
        <taxon>Unionidae</taxon>
        <taxon>Ambleminae</taxon>
        <taxon>Lampsilini</taxon>
        <taxon>Potamilus</taxon>
    </lineage>
</organism>
<reference evidence="2" key="3">
    <citation type="submission" date="2023-05" db="EMBL/GenBank/DDBJ databases">
        <authorList>
            <person name="Smith C.H."/>
        </authorList>
    </citation>
    <scope>NUCLEOTIDE SEQUENCE</scope>
    <source>
        <strain evidence="2">CHS0354</strain>
        <tissue evidence="2">Mantle</tissue>
    </source>
</reference>
<accession>A0AAE0VFH1</accession>